<evidence type="ECO:0000256" key="5">
    <source>
        <dbReference type="ARBA" id="ARBA00023004"/>
    </source>
</evidence>
<sequence>MSTLQKHREYRQRIIKNYQPLHKELYTMSPTSFFLPSFLKAIRENKEQSFRNILVEPTAGVYIFDMLKPNFCNMLMSENTLKDGFRDKLRIMRPNTMNKYGVVLDDFGLETMLGQFMDHYIRPMSGVFFPEVGGSTLDSHHGFVVEYGANKDAELGFHVDDSEVTLNVCLGKQFHGGELFFRGIRCDKHINSEAYSEEVLDYGHVPGRAVLHCGRHRNGVKATTSGNQLNLILWCRSSVFRELKKYQKDCSNWCAECRNDKKERQRLSITATKLELLKKNGISAA</sequence>
<dbReference type="GO" id="GO:0051213">
    <property type="term" value="F:dioxygenase activity"/>
    <property type="evidence" value="ECO:0007669"/>
    <property type="project" value="UniProtKB-KW"/>
</dbReference>
<dbReference type="InterPro" id="IPR005123">
    <property type="entry name" value="Oxoglu/Fe-dep_dioxygenase_dom"/>
</dbReference>
<name>A0AAV8S6U7_9ROSI</name>
<dbReference type="GO" id="GO:0005506">
    <property type="term" value="F:iron ion binding"/>
    <property type="evidence" value="ECO:0007669"/>
    <property type="project" value="InterPro"/>
</dbReference>
<dbReference type="PANTHER" id="PTHR24014">
    <property type="entry name" value="2-OXOGLUTARATE AND IRON-DEPENDENT OXYGENASE DOMAIN-CONTAINING PROTEIN 2"/>
    <property type="match status" value="1"/>
</dbReference>
<feature type="domain" description="Fe2OG dioxygenase" evidence="6">
    <location>
        <begin position="138"/>
        <end position="237"/>
    </location>
</feature>
<dbReference type="GO" id="GO:0016705">
    <property type="term" value="F:oxidoreductase activity, acting on paired donors, with incorporation or reduction of molecular oxygen"/>
    <property type="evidence" value="ECO:0007669"/>
    <property type="project" value="InterPro"/>
</dbReference>
<keyword evidence="2" id="KW-0479">Metal-binding</keyword>
<dbReference type="PANTHER" id="PTHR24014:SF18">
    <property type="entry name" value="FE2OG DIOXYGENASE DOMAIN-CONTAINING PROTEIN"/>
    <property type="match status" value="1"/>
</dbReference>
<reference evidence="7 8" key="1">
    <citation type="submission" date="2021-09" db="EMBL/GenBank/DDBJ databases">
        <title>Genomic insights and catalytic innovation underlie evolution of tropane alkaloids biosynthesis.</title>
        <authorList>
            <person name="Wang Y.-J."/>
            <person name="Tian T."/>
            <person name="Huang J.-P."/>
            <person name="Huang S.-X."/>
        </authorList>
    </citation>
    <scope>NUCLEOTIDE SEQUENCE [LARGE SCALE GENOMIC DNA]</scope>
    <source>
        <strain evidence="7">KIB-2018</strain>
        <tissue evidence="7">Leaf</tissue>
    </source>
</reference>
<dbReference type="SMART" id="SM00702">
    <property type="entry name" value="P4Hc"/>
    <property type="match status" value="1"/>
</dbReference>
<organism evidence="7 8">
    <name type="scientific">Erythroxylum novogranatense</name>
    <dbReference type="NCBI Taxonomy" id="1862640"/>
    <lineage>
        <taxon>Eukaryota</taxon>
        <taxon>Viridiplantae</taxon>
        <taxon>Streptophyta</taxon>
        <taxon>Embryophyta</taxon>
        <taxon>Tracheophyta</taxon>
        <taxon>Spermatophyta</taxon>
        <taxon>Magnoliopsida</taxon>
        <taxon>eudicotyledons</taxon>
        <taxon>Gunneridae</taxon>
        <taxon>Pentapetalae</taxon>
        <taxon>rosids</taxon>
        <taxon>fabids</taxon>
        <taxon>Malpighiales</taxon>
        <taxon>Erythroxylaceae</taxon>
        <taxon>Erythroxylum</taxon>
    </lineage>
</organism>
<comment type="cofactor">
    <cofactor evidence="1">
        <name>L-ascorbate</name>
        <dbReference type="ChEBI" id="CHEBI:38290"/>
    </cofactor>
</comment>
<dbReference type="EMBL" id="JAIWQS010000085">
    <property type="protein sequence ID" value="KAJ8747765.1"/>
    <property type="molecule type" value="Genomic_DNA"/>
</dbReference>
<protein>
    <recommendedName>
        <fullName evidence="6">Fe2OG dioxygenase domain-containing protein</fullName>
    </recommendedName>
</protein>
<evidence type="ECO:0000256" key="1">
    <source>
        <dbReference type="ARBA" id="ARBA00001961"/>
    </source>
</evidence>
<dbReference type="PROSITE" id="PS51471">
    <property type="entry name" value="FE2OG_OXY"/>
    <property type="match status" value="1"/>
</dbReference>
<evidence type="ECO:0000256" key="3">
    <source>
        <dbReference type="ARBA" id="ARBA00022964"/>
    </source>
</evidence>
<evidence type="ECO:0000313" key="7">
    <source>
        <dbReference type="EMBL" id="KAJ8747765.1"/>
    </source>
</evidence>
<evidence type="ECO:0000259" key="6">
    <source>
        <dbReference type="PROSITE" id="PS51471"/>
    </source>
</evidence>
<proteinExistence type="predicted"/>
<dbReference type="InterPro" id="IPR006620">
    <property type="entry name" value="Pro_4_hyd_alph"/>
</dbReference>
<dbReference type="GO" id="GO:0031418">
    <property type="term" value="F:L-ascorbic acid binding"/>
    <property type="evidence" value="ECO:0007669"/>
    <property type="project" value="InterPro"/>
</dbReference>
<dbReference type="Proteomes" id="UP001159364">
    <property type="component" value="Unassembled WGS sequence"/>
</dbReference>
<dbReference type="AlphaFoldDB" id="A0AAV8S6U7"/>
<keyword evidence="5" id="KW-0408">Iron</keyword>
<keyword evidence="8" id="KW-1185">Reference proteome</keyword>
<evidence type="ECO:0000256" key="2">
    <source>
        <dbReference type="ARBA" id="ARBA00022723"/>
    </source>
</evidence>
<evidence type="ECO:0000313" key="8">
    <source>
        <dbReference type="Proteomes" id="UP001159364"/>
    </source>
</evidence>
<keyword evidence="4" id="KW-0560">Oxidoreductase</keyword>
<keyword evidence="3" id="KW-0223">Dioxygenase</keyword>
<dbReference type="Pfam" id="PF25238">
    <property type="entry name" value="OGFOD2-like"/>
    <property type="match status" value="1"/>
</dbReference>
<gene>
    <name evidence="7" type="ORF">K2173_012954</name>
</gene>
<accession>A0AAV8S6U7</accession>
<comment type="caution">
    <text evidence="7">The sequence shown here is derived from an EMBL/GenBank/DDBJ whole genome shotgun (WGS) entry which is preliminary data.</text>
</comment>
<evidence type="ECO:0000256" key="4">
    <source>
        <dbReference type="ARBA" id="ARBA00023002"/>
    </source>
</evidence>